<keyword evidence="1" id="KW-1133">Transmembrane helix</keyword>
<feature type="transmembrane region" description="Helical" evidence="1">
    <location>
        <begin position="264"/>
        <end position="284"/>
    </location>
</feature>
<dbReference type="InterPro" id="IPR002656">
    <property type="entry name" value="Acyl_transf_3_dom"/>
</dbReference>
<dbReference type="Pfam" id="PF01757">
    <property type="entry name" value="Acyl_transf_3"/>
    <property type="match status" value="1"/>
</dbReference>
<evidence type="ECO:0000313" key="4">
    <source>
        <dbReference type="EMBL" id="KAK8407387.1"/>
    </source>
</evidence>
<feature type="transmembrane region" description="Helical" evidence="1">
    <location>
        <begin position="471"/>
        <end position="494"/>
    </location>
</feature>
<feature type="transmembrane region" description="Helical" evidence="1">
    <location>
        <begin position="153"/>
        <end position="176"/>
    </location>
</feature>
<comment type="caution">
    <text evidence="4">The sequence shown here is derived from an EMBL/GenBank/DDBJ whole genome shotgun (WGS) entry which is preliminary data.</text>
</comment>
<feature type="transmembrane region" description="Helical" evidence="1">
    <location>
        <begin position="304"/>
        <end position="325"/>
    </location>
</feature>
<dbReference type="PANTHER" id="PTHR11161">
    <property type="entry name" value="O-ACYLTRANSFERASE"/>
    <property type="match status" value="1"/>
</dbReference>
<evidence type="ECO:0000256" key="1">
    <source>
        <dbReference type="SAM" id="Phobius"/>
    </source>
</evidence>
<organism evidence="4 5">
    <name type="scientific">Scylla paramamosain</name>
    <name type="common">Mud crab</name>
    <dbReference type="NCBI Taxonomy" id="85552"/>
    <lineage>
        <taxon>Eukaryota</taxon>
        <taxon>Metazoa</taxon>
        <taxon>Ecdysozoa</taxon>
        <taxon>Arthropoda</taxon>
        <taxon>Crustacea</taxon>
        <taxon>Multicrustacea</taxon>
        <taxon>Malacostraca</taxon>
        <taxon>Eumalacostraca</taxon>
        <taxon>Eucarida</taxon>
        <taxon>Decapoda</taxon>
        <taxon>Pleocyemata</taxon>
        <taxon>Brachyura</taxon>
        <taxon>Eubrachyura</taxon>
        <taxon>Portunoidea</taxon>
        <taxon>Portunidae</taxon>
        <taxon>Portuninae</taxon>
        <taxon>Scylla</taxon>
    </lineage>
</organism>
<dbReference type="PANTHER" id="PTHR11161:SF12">
    <property type="entry name" value="ACYLTRANSFERASE 3 DOMAIN-CONTAINING PROTEIN-RELATED"/>
    <property type="match status" value="1"/>
</dbReference>
<sequence>MVEDLQRNLTWPAFMMDSWGKNTDGILSGNKYNGLYDECVTAASPDSTIKGKYCRIHPSRLGNLDVEATFAHQQLPLGRAPGKLDFSLVREWAQKPRMTIFPEMEYGTCMPNVCTKEELQDSLAQYLVPTGVFPAVIFCEEQDTDLQFTDGDIGFVSLATFLLVLIGCASLVDIYLHFSSSDYLAKGALRYLLVFSAYTNLSKMFQVNLKANPRNITCLHAMRTLSMTWVIWCHQSNIPFPNTANILQVFQKFESILGQTLLNGYPSVDTFFFLSGLLLSYSVLKETKRTRSFNIFLFYSHRILRIVPAIGIMCGFQATVMRFFLSGPLSYVWNMSWQTSCAKNWWKDVTFVNNFIPDGGSCLPQTWYIAADMQMYLVAPLIILPLYFYEDIGKAWLLLLTALSAIIPAAIIYDKDLPPTTLISIDLSLYQKYFNLVYLPPWTRASPWLAGVWVGYIFFKQGNTRYKMSPLVVTVGWTLAAITGLLVVFGMYSYNHFISPTPYELMSCLTYGGLHRLAWGAALSWLVFACHNGYGGVVNGFLSHPVWQPISRLTYATYLVAFPVQYFLFYNSRDVYYFTHINTIISTVGAVVIAIGGALLLSLMAESPIVGLEKILLRPNHGSSPRKPAVQENVEPHVPTNGVSNPAFMTENIITTEKTLEASKTVTAL</sequence>
<protein>
    <recommendedName>
        <fullName evidence="6">Nose resistant-to-fluoxetine protein N-terminal domain-containing protein</fullName>
    </recommendedName>
</protein>
<dbReference type="AlphaFoldDB" id="A0AAW0V883"/>
<feature type="transmembrane region" description="Helical" evidence="1">
    <location>
        <begin position="514"/>
        <end position="534"/>
    </location>
</feature>
<proteinExistence type="predicted"/>
<feature type="transmembrane region" description="Helical" evidence="1">
    <location>
        <begin position="555"/>
        <end position="572"/>
    </location>
</feature>
<keyword evidence="5" id="KW-1185">Reference proteome</keyword>
<evidence type="ECO:0008006" key="6">
    <source>
        <dbReference type="Google" id="ProtNLM"/>
    </source>
</evidence>
<dbReference type="InterPro" id="IPR052728">
    <property type="entry name" value="O2_lipid_transport_reg"/>
</dbReference>
<dbReference type="Proteomes" id="UP001487740">
    <property type="component" value="Unassembled WGS sequence"/>
</dbReference>
<feature type="transmembrane region" description="Helical" evidence="1">
    <location>
        <begin position="584"/>
        <end position="605"/>
    </location>
</feature>
<gene>
    <name evidence="4" type="ORF">O3P69_002134</name>
</gene>
<dbReference type="EMBL" id="JARAKH010000001">
    <property type="protein sequence ID" value="KAK8407387.1"/>
    <property type="molecule type" value="Genomic_DNA"/>
</dbReference>
<dbReference type="Pfam" id="PF20146">
    <property type="entry name" value="NRF"/>
    <property type="match status" value="1"/>
</dbReference>
<evidence type="ECO:0000259" key="2">
    <source>
        <dbReference type="Pfam" id="PF01757"/>
    </source>
</evidence>
<feature type="domain" description="Nose resistant-to-fluoxetine protein N-terminal" evidence="3">
    <location>
        <begin position="2"/>
        <end position="122"/>
    </location>
</feature>
<keyword evidence="1" id="KW-0812">Transmembrane</keyword>
<feature type="transmembrane region" description="Helical" evidence="1">
    <location>
        <begin position="367"/>
        <end position="388"/>
    </location>
</feature>
<name>A0AAW0V883_SCYPA</name>
<feature type="domain" description="Acyltransferase 3" evidence="2">
    <location>
        <begin position="218"/>
        <end position="602"/>
    </location>
</feature>
<feature type="transmembrane region" description="Helical" evidence="1">
    <location>
        <begin position="395"/>
        <end position="413"/>
    </location>
</feature>
<accession>A0AAW0V883</accession>
<reference evidence="4 5" key="1">
    <citation type="submission" date="2023-03" db="EMBL/GenBank/DDBJ databases">
        <title>High-quality genome of Scylla paramamosain provides insights in environmental adaptation.</title>
        <authorList>
            <person name="Zhang L."/>
        </authorList>
    </citation>
    <scope>NUCLEOTIDE SEQUENCE [LARGE SCALE GENOMIC DNA]</scope>
    <source>
        <strain evidence="4">LZ_2023a</strain>
        <tissue evidence="4">Muscle</tissue>
    </source>
</reference>
<evidence type="ECO:0000313" key="5">
    <source>
        <dbReference type="Proteomes" id="UP001487740"/>
    </source>
</evidence>
<feature type="transmembrane region" description="Helical" evidence="1">
    <location>
        <begin position="433"/>
        <end position="459"/>
    </location>
</feature>
<keyword evidence="1" id="KW-0472">Membrane</keyword>
<dbReference type="InterPro" id="IPR006621">
    <property type="entry name" value="Nose-resist-to-fluoxetine_N"/>
</dbReference>
<evidence type="ECO:0000259" key="3">
    <source>
        <dbReference type="Pfam" id="PF20146"/>
    </source>
</evidence>
<dbReference type="GO" id="GO:0016747">
    <property type="term" value="F:acyltransferase activity, transferring groups other than amino-acyl groups"/>
    <property type="evidence" value="ECO:0007669"/>
    <property type="project" value="InterPro"/>
</dbReference>